<dbReference type="GO" id="GO:0016324">
    <property type="term" value="C:apical plasma membrane"/>
    <property type="evidence" value="ECO:0007669"/>
    <property type="project" value="TreeGrafter"/>
</dbReference>
<feature type="compositionally biased region" description="Basic residues" evidence="1">
    <location>
        <begin position="180"/>
        <end position="193"/>
    </location>
</feature>
<dbReference type="EMBL" id="JAUCMX010000006">
    <property type="protein sequence ID" value="KAK3543535.1"/>
    <property type="molecule type" value="Genomic_DNA"/>
</dbReference>
<dbReference type="PANTHER" id="PTHR16484">
    <property type="entry name" value="PARTITIONING DEFECTIVE 3 RELATED"/>
    <property type="match status" value="1"/>
</dbReference>
<evidence type="ECO:0000313" key="3">
    <source>
        <dbReference type="Proteomes" id="UP001274896"/>
    </source>
</evidence>
<dbReference type="GO" id="GO:0035091">
    <property type="term" value="F:phosphatidylinositol binding"/>
    <property type="evidence" value="ECO:0007669"/>
    <property type="project" value="TreeGrafter"/>
</dbReference>
<evidence type="ECO:0000256" key="1">
    <source>
        <dbReference type="SAM" id="MobiDB-lite"/>
    </source>
</evidence>
<proteinExistence type="predicted"/>
<protein>
    <submittedName>
        <fullName evidence="2">Uncharacterized protein</fullName>
    </submittedName>
</protein>
<gene>
    <name evidence="2" type="ORF">QTP70_023866</name>
</gene>
<dbReference type="PANTHER" id="PTHR16484:SF4">
    <property type="entry name" value="PARTITIONING DEFECTIVE 3 HOMOLOG B"/>
    <property type="match status" value="1"/>
</dbReference>
<evidence type="ECO:0000313" key="2">
    <source>
        <dbReference type="EMBL" id="KAK3543535.1"/>
    </source>
</evidence>
<accession>A0AAE0R561</accession>
<dbReference type="InterPro" id="IPR052213">
    <property type="entry name" value="PAR3"/>
</dbReference>
<dbReference type="GO" id="GO:0030010">
    <property type="term" value="P:establishment of cell polarity"/>
    <property type="evidence" value="ECO:0007669"/>
    <property type="project" value="TreeGrafter"/>
</dbReference>
<dbReference type="AlphaFoldDB" id="A0AAE0R561"/>
<feature type="compositionally biased region" description="Acidic residues" evidence="1">
    <location>
        <begin position="144"/>
        <end position="153"/>
    </location>
</feature>
<dbReference type="GO" id="GO:0008104">
    <property type="term" value="P:intracellular protein localization"/>
    <property type="evidence" value="ECO:0007669"/>
    <property type="project" value="TreeGrafter"/>
</dbReference>
<dbReference type="GO" id="GO:0051660">
    <property type="term" value="P:establishment of centrosome localization"/>
    <property type="evidence" value="ECO:0007669"/>
    <property type="project" value="TreeGrafter"/>
</dbReference>
<dbReference type="GO" id="GO:0005938">
    <property type="term" value="C:cell cortex"/>
    <property type="evidence" value="ECO:0007669"/>
    <property type="project" value="TreeGrafter"/>
</dbReference>
<dbReference type="GO" id="GO:0045197">
    <property type="term" value="P:establishment or maintenance of epithelial cell apical/basal polarity"/>
    <property type="evidence" value="ECO:0007669"/>
    <property type="project" value="TreeGrafter"/>
</dbReference>
<dbReference type="GO" id="GO:0043296">
    <property type="term" value="C:apical junction complex"/>
    <property type="evidence" value="ECO:0007669"/>
    <property type="project" value="TreeGrafter"/>
</dbReference>
<dbReference type="GO" id="GO:0000226">
    <property type="term" value="P:microtubule cytoskeleton organization"/>
    <property type="evidence" value="ECO:0007669"/>
    <property type="project" value="TreeGrafter"/>
</dbReference>
<organism evidence="2 3">
    <name type="scientific">Hemibagrus guttatus</name>
    <dbReference type="NCBI Taxonomy" id="175788"/>
    <lineage>
        <taxon>Eukaryota</taxon>
        <taxon>Metazoa</taxon>
        <taxon>Chordata</taxon>
        <taxon>Craniata</taxon>
        <taxon>Vertebrata</taxon>
        <taxon>Euteleostomi</taxon>
        <taxon>Actinopterygii</taxon>
        <taxon>Neopterygii</taxon>
        <taxon>Teleostei</taxon>
        <taxon>Ostariophysi</taxon>
        <taxon>Siluriformes</taxon>
        <taxon>Bagridae</taxon>
        <taxon>Hemibagrus</taxon>
    </lineage>
</organism>
<feature type="compositionally biased region" description="Basic and acidic residues" evidence="1">
    <location>
        <begin position="194"/>
        <end position="214"/>
    </location>
</feature>
<dbReference type="GO" id="GO:0005912">
    <property type="term" value="C:adherens junction"/>
    <property type="evidence" value="ECO:0007669"/>
    <property type="project" value="TreeGrafter"/>
</dbReference>
<feature type="non-terminal residue" evidence="2">
    <location>
        <position position="1"/>
    </location>
</feature>
<name>A0AAE0R561_9TELE</name>
<reference evidence="2" key="1">
    <citation type="submission" date="2023-06" db="EMBL/GenBank/DDBJ databases">
        <title>Male Hemibagrus guttatus genome.</title>
        <authorList>
            <person name="Bian C."/>
        </authorList>
    </citation>
    <scope>NUCLEOTIDE SEQUENCE</scope>
    <source>
        <strain evidence="2">Male_cb2023</strain>
        <tissue evidence="2">Muscle</tissue>
    </source>
</reference>
<feature type="region of interest" description="Disordered" evidence="1">
    <location>
        <begin position="139"/>
        <end position="221"/>
    </location>
</feature>
<dbReference type="Proteomes" id="UP001274896">
    <property type="component" value="Unassembled WGS sequence"/>
</dbReference>
<dbReference type="GO" id="GO:0007155">
    <property type="term" value="P:cell adhesion"/>
    <property type="evidence" value="ECO:0007669"/>
    <property type="project" value="TreeGrafter"/>
</dbReference>
<feature type="region of interest" description="Disordered" evidence="1">
    <location>
        <begin position="1"/>
        <end position="43"/>
    </location>
</feature>
<sequence length="256" mass="27588">SNGAYREEVAFSPYRQNEDLNGGLNLQPHQSLEWESGPESSLTSPALQGMMEHHHIKSSKSMDLVADESKVGCLVGQKSAFSGVELGPTLGLKKSSSLESLQTAVSEAQKNDLLLFHRPRAHMVRGRGCNESFRAAIDKSYDGPAEEDDDEGSEASSGRDTPASSSSRQGLGDNDENKKDKKKKVKGKKKDKLKSKGKDKDKKKAEEATEDPDKKTKKKGFGLLSATAVKRSILPSAPYGTLSVCPNAAVSARCHG</sequence>
<keyword evidence="3" id="KW-1185">Reference proteome</keyword>
<comment type="caution">
    <text evidence="2">The sequence shown here is derived from an EMBL/GenBank/DDBJ whole genome shotgun (WGS) entry which is preliminary data.</text>
</comment>